<gene>
    <name evidence="1" type="ORF">PG997_007321</name>
</gene>
<dbReference type="Proteomes" id="UP001433268">
    <property type="component" value="Unassembled WGS sequence"/>
</dbReference>
<evidence type="ECO:0000313" key="2">
    <source>
        <dbReference type="Proteomes" id="UP001433268"/>
    </source>
</evidence>
<dbReference type="RefSeq" id="XP_066666978.1">
    <property type="nucleotide sequence ID" value="XM_066811636.1"/>
</dbReference>
<comment type="caution">
    <text evidence="1">The sequence shown here is derived from an EMBL/GenBank/DDBJ whole genome shotgun (WGS) entry which is preliminary data.</text>
</comment>
<name>A0ABR1WBI6_9PEZI</name>
<reference evidence="1 2" key="1">
    <citation type="submission" date="2023-01" db="EMBL/GenBank/DDBJ databases">
        <title>Analysis of 21 Apiospora genomes using comparative genomics revels a genus with tremendous synthesis potential of carbohydrate active enzymes and secondary metabolites.</title>
        <authorList>
            <person name="Sorensen T."/>
        </authorList>
    </citation>
    <scope>NUCLEOTIDE SEQUENCE [LARGE SCALE GENOMIC DNA]</scope>
    <source>
        <strain evidence="1 2">CBS 114990</strain>
    </source>
</reference>
<proteinExistence type="predicted"/>
<organism evidence="1 2">
    <name type="scientific">Apiospora hydei</name>
    <dbReference type="NCBI Taxonomy" id="1337664"/>
    <lineage>
        <taxon>Eukaryota</taxon>
        <taxon>Fungi</taxon>
        <taxon>Dikarya</taxon>
        <taxon>Ascomycota</taxon>
        <taxon>Pezizomycotina</taxon>
        <taxon>Sordariomycetes</taxon>
        <taxon>Xylariomycetidae</taxon>
        <taxon>Amphisphaeriales</taxon>
        <taxon>Apiosporaceae</taxon>
        <taxon>Apiospora</taxon>
    </lineage>
</organism>
<protein>
    <submittedName>
        <fullName evidence="1">Uncharacterized protein</fullName>
    </submittedName>
</protein>
<dbReference type="EMBL" id="JAQQWN010000006">
    <property type="protein sequence ID" value="KAK8079503.1"/>
    <property type="molecule type" value="Genomic_DNA"/>
</dbReference>
<accession>A0ABR1WBI6</accession>
<evidence type="ECO:0000313" key="1">
    <source>
        <dbReference type="EMBL" id="KAK8079503.1"/>
    </source>
</evidence>
<keyword evidence="2" id="KW-1185">Reference proteome</keyword>
<sequence length="109" mass="11846">MVELGVLPTATAHHVAQHRDQELVLMEGVRGGRSGVSNVSPAPALCISTPGERCSVLGHAEDQISAPKAAQALDMLEASMNYADVETDYLPRFSEPESRVRSRTRNMWS</sequence>
<dbReference type="GeneID" id="92044696"/>